<organism evidence="1 2">
    <name type="scientific">Anaeramoeba flamelloides</name>
    <dbReference type="NCBI Taxonomy" id="1746091"/>
    <lineage>
        <taxon>Eukaryota</taxon>
        <taxon>Metamonada</taxon>
        <taxon>Anaeramoebidae</taxon>
        <taxon>Anaeramoeba</taxon>
    </lineage>
</organism>
<protein>
    <submittedName>
        <fullName evidence="1">Cell number regulator</fullName>
    </submittedName>
</protein>
<comment type="caution">
    <text evidence="1">The sequence shown here is derived from an EMBL/GenBank/DDBJ whole genome shotgun (WGS) entry which is preliminary data.</text>
</comment>
<accession>A0AAV7YBP8</accession>
<sequence length="128" mass="14702">MDICLEAVSEQEEEKNTEFYLKDRFYVLNTGMANIWKSGLFSCFGDFNVCIMGLILPCIQMAKNKADIDERSCTICDCLCMPPEYFTRLQIRSAYGFEESNLYDCIVTGPCVTCAICQDAREIKLRRK</sequence>
<evidence type="ECO:0000313" key="1">
    <source>
        <dbReference type="EMBL" id="KAJ3427261.1"/>
    </source>
</evidence>
<dbReference type="InterPro" id="IPR006461">
    <property type="entry name" value="PLAC_motif_containing"/>
</dbReference>
<dbReference type="NCBIfam" id="TIGR01571">
    <property type="entry name" value="A_thal_Cys_rich"/>
    <property type="match status" value="1"/>
</dbReference>
<dbReference type="Pfam" id="PF04749">
    <property type="entry name" value="PLAC8"/>
    <property type="match status" value="1"/>
</dbReference>
<name>A0AAV7YBP8_9EUKA</name>
<dbReference type="PANTHER" id="PTHR15907">
    <property type="entry name" value="DUF614 FAMILY PROTEIN-RELATED"/>
    <property type="match status" value="1"/>
</dbReference>
<evidence type="ECO:0000313" key="2">
    <source>
        <dbReference type="Proteomes" id="UP001146793"/>
    </source>
</evidence>
<dbReference type="Proteomes" id="UP001146793">
    <property type="component" value="Unassembled WGS sequence"/>
</dbReference>
<proteinExistence type="predicted"/>
<reference evidence="1" key="1">
    <citation type="submission" date="2022-08" db="EMBL/GenBank/DDBJ databases">
        <title>Novel sulphate-reducing endosymbionts in the free-living metamonad Anaeramoeba.</title>
        <authorList>
            <person name="Jerlstrom-Hultqvist J."/>
            <person name="Cepicka I."/>
            <person name="Gallot-Lavallee L."/>
            <person name="Salas-Leiva D."/>
            <person name="Curtis B.A."/>
            <person name="Zahonova K."/>
            <person name="Pipaliya S."/>
            <person name="Dacks J."/>
            <person name="Roger A.J."/>
        </authorList>
    </citation>
    <scope>NUCLEOTIDE SEQUENCE</scope>
    <source>
        <strain evidence="1">Busselton2</strain>
    </source>
</reference>
<dbReference type="EMBL" id="JANTQA010000063">
    <property type="protein sequence ID" value="KAJ3427261.1"/>
    <property type="molecule type" value="Genomic_DNA"/>
</dbReference>
<dbReference type="AlphaFoldDB" id="A0AAV7YBP8"/>
<gene>
    <name evidence="1" type="ORF">M0812_26841</name>
</gene>